<evidence type="ECO:0000313" key="15">
    <source>
        <dbReference type="Proteomes" id="UP001143370"/>
    </source>
</evidence>
<sequence>MPLRALSSLLLLAFCLLTTPILGNAAFAQMPHLPVAPAQAATAPAAPPQEAGQGDLRALLETLSDDASRARFLSRLRALVESEAGAPAAVAASPAEGREDWLAGATQSLGAFSGSVLALVGEIEQLPAQVEQLFADLSDPLVLERVGWAVTMVIAVLAAALLAEYIAKRLLARLRRAIEARPARGVFVRALLLALRTLVDIVPIAAFAAAAFGVLALVELNFVVRLAVVTVINANVLARLILAGARAVLTPDAPQMRLFPFDHESAAYGYLWVRRFTYTIVYGHFLLRAAWVLGLALTSYRSLSNALALFVTGMCIVFILQIRGGVARRLRRIGAREGRTARMRDAVADFWHILVIAYVVAGFLVWSLDVDGGFAFLARATLLSVLTLGLAALVIMVMLRLFERVFKLNGEMRERYPLLEARANRYLPALRSSVQGLVLLLAALVLLEIWGAQPFERLASDGGQVAVGRLISIGVVVLIGLVAWEISTAFADRLRAGNPNSTRLKTLLPFLQNAFRVVLLTIGSLILLSEIGINIAPLLAGAGVLGLAIGFGAQTLVKDVITGVFILMEDTISVGDVVEVGAHAGLVEKITIRTVHMRDFDGNVHSIPFGEVQTVKNMSKDFAYAVVDVRIAYRESIDEALALMAEVAADMVAKGPLAETITAPFEVVGVEALDPSHIQLRGRFKTRPLGQWNVRREFYRRIKAAFEARGIEMPYPHQTVYLGTDKKGMAPPLRVVNQSAEELSVPTRTRRTEAARAARTPGPMIEEHPGARERSEDDEEPMLPSIEEQRH</sequence>
<keyword evidence="15" id="KW-1185">Reference proteome</keyword>
<feature type="chain" id="PRO_5040997883" evidence="9">
    <location>
        <begin position="26"/>
        <end position="791"/>
    </location>
</feature>
<dbReference type="EMBL" id="BSFJ01000035">
    <property type="protein sequence ID" value="GLK73994.1"/>
    <property type="molecule type" value="Genomic_DNA"/>
</dbReference>
<dbReference type="Pfam" id="PF00924">
    <property type="entry name" value="MS_channel_2nd"/>
    <property type="match status" value="1"/>
</dbReference>
<dbReference type="RefSeq" id="WP_213368474.1">
    <property type="nucleotide sequence ID" value="NZ_BSFJ01000035.1"/>
</dbReference>
<dbReference type="Proteomes" id="UP001143370">
    <property type="component" value="Unassembled WGS sequence"/>
</dbReference>
<feature type="transmembrane region" description="Helical" evidence="8">
    <location>
        <begin position="347"/>
        <end position="368"/>
    </location>
</feature>
<evidence type="ECO:0000259" key="10">
    <source>
        <dbReference type="Pfam" id="PF00924"/>
    </source>
</evidence>
<reference evidence="14" key="1">
    <citation type="journal article" date="2014" name="Int. J. Syst. Evol. Microbiol.">
        <title>Complete genome sequence of Corynebacterium casei LMG S-19264T (=DSM 44701T), isolated from a smear-ripened cheese.</title>
        <authorList>
            <consortium name="US DOE Joint Genome Institute (JGI-PGF)"/>
            <person name="Walter F."/>
            <person name="Albersmeier A."/>
            <person name="Kalinowski J."/>
            <person name="Ruckert C."/>
        </authorList>
    </citation>
    <scope>NUCLEOTIDE SEQUENCE</scope>
    <source>
        <strain evidence="14">VKM B-2484</strain>
    </source>
</reference>
<feature type="transmembrane region" description="Helical" evidence="8">
    <location>
        <begin position="146"/>
        <end position="166"/>
    </location>
</feature>
<dbReference type="InterPro" id="IPR010920">
    <property type="entry name" value="LSM_dom_sf"/>
</dbReference>
<evidence type="ECO:0000256" key="7">
    <source>
        <dbReference type="SAM" id="MobiDB-lite"/>
    </source>
</evidence>
<dbReference type="SUPFAM" id="SSF82689">
    <property type="entry name" value="Mechanosensitive channel protein MscS (YggB), C-terminal domain"/>
    <property type="match status" value="1"/>
</dbReference>
<evidence type="ECO:0000259" key="12">
    <source>
        <dbReference type="Pfam" id="PF21088"/>
    </source>
</evidence>
<feature type="domain" description="Moderate conductance mechanosensitive channel YbiO-like transmembrane helix 1" evidence="13">
    <location>
        <begin position="380"/>
        <end position="454"/>
    </location>
</feature>
<protein>
    <submittedName>
        <fullName evidence="14">Mechanosensitive ion channel protein MscS</fullName>
    </submittedName>
</protein>
<feature type="transmembrane region" description="Helical" evidence="8">
    <location>
        <begin position="466"/>
        <end position="486"/>
    </location>
</feature>
<dbReference type="AlphaFoldDB" id="A0A9W6JDG0"/>
<dbReference type="Gene3D" id="2.30.30.60">
    <property type="match status" value="1"/>
</dbReference>
<evidence type="ECO:0000256" key="4">
    <source>
        <dbReference type="ARBA" id="ARBA00022692"/>
    </source>
</evidence>
<accession>A0A9W6JDG0</accession>
<feature type="signal peptide" evidence="9">
    <location>
        <begin position="1"/>
        <end position="25"/>
    </location>
</feature>
<comment type="caution">
    <text evidence="14">The sequence shown here is derived from an EMBL/GenBank/DDBJ whole genome shotgun (WGS) entry which is preliminary data.</text>
</comment>
<evidence type="ECO:0000256" key="1">
    <source>
        <dbReference type="ARBA" id="ARBA00004651"/>
    </source>
</evidence>
<dbReference type="GO" id="GO:0005886">
    <property type="term" value="C:plasma membrane"/>
    <property type="evidence" value="ECO:0007669"/>
    <property type="project" value="UniProtKB-SubCell"/>
</dbReference>
<comment type="subcellular location">
    <subcellularLocation>
        <location evidence="1">Cell membrane</location>
        <topology evidence="1">Multi-pass membrane protein</topology>
    </subcellularLocation>
</comment>
<dbReference type="InterPro" id="IPR023408">
    <property type="entry name" value="MscS_beta-dom_sf"/>
</dbReference>
<evidence type="ECO:0000256" key="9">
    <source>
        <dbReference type="SAM" id="SignalP"/>
    </source>
</evidence>
<evidence type="ECO:0000256" key="6">
    <source>
        <dbReference type="ARBA" id="ARBA00023136"/>
    </source>
</evidence>
<dbReference type="InterPro" id="IPR011066">
    <property type="entry name" value="MscS_channel_C_sf"/>
</dbReference>
<keyword evidence="6 8" id="KW-0472">Membrane</keyword>
<dbReference type="PANTHER" id="PTHR30460">
    <property type="entry name" value="MODERATE CONDUCTANCE MECHANOSENSITIVE CHANNEL YBIO"/>
    <property type="match status" value="1"/>
</dbReference>
<comment type="similarity">
    <text evidence="2">Belongs to the MscS (TC 1.A.23) family.</text>
</comment>
<gene>
    <name evidence="14" type="ORF">GCM10017643_41120</name>
</gene>
<organism evidence="14 15">
    <name type="scientific">Ancylobacter dichloromethanicus</name>
    <dbReference type="NCBI Taxonomy" id="518825"/>
    <lineage>
        <taxon>Bacteria</taxon>
        <taxon>Pseudomonadati</taxon>
        <taxon>Pseudomonadota</taxon>
        <taxon>Alphaproteobacteria</taxon>
        <taxon>Hyphomicrobiales</taxon>
        <taxon>Xanthobacteraceae</taxon>
        <taxon>Ancylobacter</taxon>
    </lineage>
</organism>
<dbReference type="Pfam" id="PF21082">
    <property type="entry name" value="MS_channel_3rd"/>
    <property type="match status" value="1"/>
</dbReference>
<keyword evidence="5 8" id="KW-1133">Transmembrane helix</keyword>
<keyword evidence="9" id="KW-0732">Signal</keyword>
<evidence type="ECO:0000256" key="8">
    <source>
        <dbReference type="SAM" id="Phobius"/>
    </source>
</evidence>
<dbReference type="Gene3D" id="1.10.287.1260">
    <property type="match status" value="1"/>
</dbReference>
<evidence type="ECO:0000256" key="3">
    <source>
        <dbReference type="ARBA" id="ARBA00022475"/>
    </source>
</evidence>
<dbReference type="InterPro" id="IPR057485">
    <property type="entry name" value="YbiO-like_TM1"/>
</dbReference>
<dbReference type="Pfam" id="PF21088">
    <property type="entry name" value="MS_channel_1st"/>
    <property type="match status" value="1"/>
</dbReference>
<feature type="domain" description="Mechanosensitive ion channel transmembrane helices 2/3" evidence="12">
    <location>
        <begin position="514"/>
        <end position="554"/>
    </location>
</feature>
<dbReference type="SUPFAM" id="SSF50182">
    <property type="entry name" value="Sm-like ribonucleoproteins"/>
    <property type="match status" value="1"/>
</dbReference>
<feature type="transmembrane region" description="Helical" evidence="8">
    <location>
        <begin position="280"/>
        <end position="300"/>
    </location>
</feature>
<dbReference type="InterPro" id="IPR045276">
    <property type="entry name" value="YbiO_bact"/>
</dbReference>
<evidence type="ECO:0000313" key="14">
    <source>
        <dbReference type="EMBL" id="GLK73994.1"/>
    </source>
</evidence>
<feature type="transmembrane region" description="Helical" evidence="8">
    <location>
        <begin position="380"/>
        <end position="402"/>
    </location>
</feature>
<evidence type="ECO:0000256" key="5">
    <source>
        <dbReference type="ARBA" id="ARBA00022989"/>
    </source>
</evidence>
<reference evidence="14" key="2">
    <citation type="submission" date="2023-01" db="EMBL/GenBank/DDBJ databases">
        <authorList>
            <person name="Sun Q."/>
            <person name="Evtushenko L."/>
        </authorList>
    </citation>
    <scope>NUCLEOTIDE SEQUENCE</scope>
    <source>
        <strain evidence="14">VKM B-2484</strain>
    </source>
</reference>
<proteinExistence type="inferred from homology"/>
<feature type="domain" description="Mechanosensitive ion channel MscS" evidence="10">
    <location>
        <begin position="555"/>
        <end position="619"/>
    </location>
</feature>
<feature type="compositionally biased region" description="Basic and acidic residues" evidence="7">
    <location>
        <begin position="765"/>
        <end position="775"/>
    </location>
</feature>
<dbReference type="InterPro" id="IPR049278">
    <property type="entry name" value="MS_channel_C"/>
</dbReference>
<feature type="transmembrane region" description="Helical" evidence="8">
    <location>
        <begin position="306"/>
        <end position="326"/>
    </location>
</feature>
<dbReference type="SUPFAM" id="SSF82861">
    <property type="entry name" value="Mechanosensitive channel protein MscS (YggB), transmembrane region"/>
    <property type="match status" value="1"/>
</dbReference>
<feature type="region of interest" description="Disordered" evidence="7">
    <location>
        <begin position="744"/>
        <end position="791"/>
    </location>
</feature>
<dbReference type="InterPro" id="IPR006685">
    <property type="entry name" value="MscS_channel_2nd"/>
</dbReference>
<keyword evidence="4 8" id="KW-0812">Transmembrane</keyword>
<dbReference type="InterPro" id="IPR011014">
    <property type="entry name" value="MscS_channel_TM-2"/>
</dbReference>
<dbReference type="FunFam" id="2.30.30.60:FF:000001">
    <property type="entry name" value="MscS Mechanosensitive ion channel"/>
    <property type="match status" value="1"/>
</dbReference>
<feature type="transmembrane region" description="Helical" evidence="8">
    <location>
        <begin position="222"/>
        <end position="242"/>
    </location>
</feature>
<feature type="transmembrane region" description="Helical" evidence="8">
    <location>
        <begin position="186"/>
        <end position="216"/>
    </location>
</feature>
<feature type="transmembrane region" description="Helical" evidence="8">
    <location>
        <begin position="535"/>
        <end position="557"/>
    </location>
</feature>
<dbReference type="Gene3D" id="3.30.70.100">
    <property type="match status" value="1"/>
</dbReference>
<dbReference type="PANTHER" id="PTHR30460:SF0">
    <property type="entry name" value="MODERATE CONDUCTANCE MECHANOSENSITIVE CHANNEL YBIO"/>
    <property type="match status" value="1"/>
</dbReference>
<dbReference type="Pfam" id="PF25392">
    <property type="entry name" value="MS_channel_TM1"/>
    <property type="match status" value="1"/>
</dbReference>
<evidence type="ECO:0000256" key="2">
    <source>
        <dbReference type="ARBA" id="ARBA00008017"/>
    </source>
</evidence>
<dbReference type="GO" id="GO:0008381">
    <property type="term" value="F:mechanosensitive monoatomic ion channel activity"/>
    <property type="evidence" value="ECO:0007669"/>
    <property type="project" value="InterPro"/>
</dbReference>
<evidence type="ECO:0000259" key="13">
    <source>
        <dbReference type="Pfam" id="PF25392"/>
    </source>
</evidence>
<feature type="domain" description="Mechanosensitive ion channel MscS C-terminal" evidence="11">
    <location>
        <begin position="626"/>
        <end position="713"/>
    </location>
</feature>
<dbReference type="InterPro" id="IPR049142">
    <property type="entry name" value="MS_channel_1st"/>
</dbReference>
<keyword evidence="3" id="KW-1003">Cell membrane</keyword>
<name>A0A9W6JDG0_9HYPH</name>
<feature type="transmembrane region" description="Helical" evidence="8">
    <location>
        <begin position="507"/>
        <end position="529"/>
    </location>
</feature>
<evidence type="ECO:0000259" key="11">
    <source>
        <dbReference type="Pfam" id="PF21082"/>
    </source>
</evidence>
<feature type="transmembrane region" description="Helical" evidence="8">
    <location>
        <begin position="423"/>
        <end position="446"/>
    </location>
</feature>